<keyword evidence="6" id="KW-0067">ATP-binding</keyword>
<dbReference type="AlphaFoldDB" id="I0EKN5"/>
<organism evidence="11 12">
    <name type="scientific">Helicobacter cetorum (strain ATCC BAA-429 / MIT 00-7128)</name>
    <dbReference type="NCBI Taxonomy" id="182217"/>
    <lineage>
        <taxon>Bacteria</taxon>
        <taxon>Pseudomonadati</taxon>
        <taxon>Campylobacterota</taxon>
        <taxon>Epsilonproteobacteria</taxon>
        <taxon>Campylobacterales</taxon>
        <taxon>Helicobacteraceae</taxon>
        <taxon>Helicobacter</taxon>
    </lineage>
</organism>
<proteinExistence type="inferred from homology"/>
<evidence type="ECO:0000256" key="3">
    <source>
        <dbReference type="ARBA" id="ARBA00021315"/>
    </source>
</evidence>
<dbReference type="EMBL" id="CP003479">
    <property type="protein sequence ID" value="AFI03504.1"/>
    <property type="molecule type" value="Genomic_DNA"/>
</dbReference>
<dbReference type="Gene3D" id="3.40.50.300">
    <property type="entry name" value="P-loop containing nucleotide triphosphate hydrolases"/>
    <property type="match status" value="2"/>
</dbReference>
<evidence type="ECO:0000256" key="9">
    <source>
        <dbReference type="PIRNR" id="PIRNR003128"/>
    </source>
</evidence>
<dbReference type="Proteomes" id="UP000005010">
    <property type="component" value="Chromosome"/>
</dbReference>
<comment type="function">
    <text evidence="1 9">May be involved in recombinational repair of damaged DNA.</text>
</comment>
<keyword evidence="10" id="KW-0175">Coiled coil</keyword>
<dbReference type="GO" id="GO:0016887">
    <property type="term" value="F:ATP hydrolysis activity"/>
    <property type="evidence" value="ECO:0007669"/>
    <property type="project" value="InterPro"/>
</dbReference>
<feature type="coiled-coil region" evidence="10">
    <location>
        <begin position="263"/>
        <end position="290"/>
    </location>
</feature>
<evidence type="ECO:0000256" key="7">
    <source>
        <dbReference type="ARBA" id="ARBA00023204"/>
    </source>
</evidence>
<keyword evidence="5 9" id="KW-0227">DNA damage</keyword>
<dbReference type="HOGENOM" id="CLU_018297_4_0_7"/>
<evidence type="ECO:0000313" key="11">
    <source>
        <dbReference type="EMBL" id="AFI03504.1"/>
    </source>
</evidence>
<keyword evidence="4" id="KW-0547">Nucleotide-binding</keyword>
<keyword evidence="7 9" id="KW-0234">DNA repair</keyword>
<dbReference type="PIRSF" id="PIRSF003128">
    <property type="entry name" value="RecN"/>
    <property type="match status" value="1"/>
</dbReference>
<accession>I0EKN5</accession>
<dbReference type="PANTHER" id="PTHR11059:SF0">
    <property type="entry name" value="DNA REPAIR PROTEIN RECN"/>
    <property type="match status" value="1"/>
</dbReference>
<evidence type="ECO:0000256" key="4">
    <source>
        <dbReference type="ARBA" id="ARBA00022741"/>
    </source>
</evidence>
<dbReference type="InterPro" id="IPR027417">
    <property type="entry name" value="P-loop_NTPase"/>
</dbReference>
<evidence type="ECO:0000256" key="8">
    <source>
        <dbReference type="ARBA" id="ARBA00033408"/>
    </source>
</evidence>
<dbReference type="GO" id="GO:0006302">
    <property type="term" value="P:double-strand break repair"/>
    <property type="evidence" value="ECO:0007669"/>
    <property type="project" value="InterPro"/>
</dbReference>
<dbReference type="GO" id="GO:0005524">
    <property type="term" value="F:ATP binding"/>
    <property type="evidence" value="ECO:0007669"/>
    <property type="project" value="UniProtKB-KW"/>
</dbReference>
<evidence type="ECO:0000256" key="5">
    <source>
        <dbReference type="ARBA" id="ARBA00022763"/>
    </source>
</evidence>
<dbReference type="KEGG" id="hce:HCW_01055"/>
<keyword evidence="12" id="KW-1185">Reference proteome</keyword>
<dbReference type="GO" id="GO:0043590">
    <property type="term" value="C:bacterial nucleoid"/>
    <property type="evidence" value="ECO:0007669"/>
    <property type="project" value="TreeGrafter"/>
</dbReference>
<dbReference type="eggNOG" id="COG0497">
    <property type="taxonomic scope" value="Bacteria"/>
</dbReference>
<protein>
    <recommendedName>
        <fullName evidence="3 9">DNA repair protein RecN</fullName>
    </recommendedName>
    <alternativeName>
        <fullName evidence="8 9">Recombination protein N</fullName>
    </alternativeName>
</protein>
<dbReference type="STRING" id="182217.HCW_01055"/>
<gene>
    <name evidence="11" type="ordered locus">HCW_01055</name>
</gene>
<evidence type="ECO:0000256" key="2">
    <source>
        <dbReference type="ARBA" id="ARBA00009441"/>
    </source>
</evidence>
<evidence type="ECO:0000256" key="10">
    <source>
        <dbReference type="SAM" id="Coils"/>
    </source>
</evidence>
<reference evidence="12" key="1">
    <citation type="submission" date="2012-04" db="EMBL/GenBank/DDBJ databases">
        <title>Complete genome sequence of Helicobacter cetorum strain MIT 00-7128.</title>
        <authorList>
            <person name="Kersulyte D."/>
            <person name="Berg D.E."/>
        </authorList>
    </citation>
    <scope>NUCLEOTIDE SEQUENCE [LARGE SCALE GENOMIC DNA]</scope>
    <source>
        <strain evidence="12">MIT 00-7128</strain>
    </source>
</reference>
<dbReference type="SUPFAM" id="SSF52540">
    <property type="entry name" value="P-loop containing nucleoside triphosphate hydrolases"/>
    <property type="match status" value="1"/>
</dbReference>
<evidence type="ECO:0000256" key="1">
    <source>
        <dbReference type="ARBA" id="ARBA00003618"/>
    </source>
</evidence>
<dbReference type="GO" id="GO:0006310">
    <property type="term" value="P:DNA recombination"/>
    <property type="evidence" value="ECO:0007669"/>
    <property type="project" value="InterPro"/>
</dbReference>
<evidence type="ECO:0000256" key="6">
    <source>
        <dbReference type="ARBA" id="ARBA00022840"/>
    </source>
</evidence>
<name>I0EKN5_HELC0</name>
<dbReference type="PATRIC" id="fig|182217.3.peg.219"/>
<feature type="coiled-coil region" evidence="10">
    <location>
        <begin position="329"/>
        <end position="363"/>
    </location>
</feature>
<dbReference type="GO" id="GO:0009432">
    <property type="term" value="P:SOS response"/>
    <property type="evidence" value="ECO:0007669"/>
    <property type="project" value="TreeGrafter"/>
</dbReference>
<evidence type="ECO:0000313" key="12">
    <source>
        <dbReference type="Proteomes" id="UP000005010"/>
    </source>
</evidence>
<comment type="similarity">
    <text evidence="2 9">Belongs to the RecN family.</text>
</comment>
<feature type="coiled-coil region" evidence="10">
    <location>
        <begin position="171"/>
        <end position="232"/>
    </location>
</feature>
<sequence>MGRETKNGARKYKRGVLMLIKRLKVRQNAVFENIDIEFDTGLNAISGASGAGKSVLIASLLGAFGLKESNALNIEVEFLAPFLDTEKYGIFREDNDEPLVISVIKREKTRYFLNQTSLSKNTLKELLKGLIKRLSNDRFSQNELDNDLMLALLDGYIISLDKQFMPLLDNFKENFENLELLEKEIRLLEDKKRFVKDLEERLNFEKMKLERLNLEEDEYERLLEQKKLLSHKEKLSDKIIQALKALETSHKITHALESMGENAQFLESALMEASALLEKEQTKLEECEHLDAGAILERLSELSSVIKDYGSILNAKERLIYVKNELSHLSQIDENCESLHSQRENLKKECIDLCAQLSALRIKYLQGFNTKLQAKAKELLLKNPSLILEEVSMDKKGSQKLVLNLENSVLETLSSGEYSRLRLAFMLLEMEFLKDFKGVLVLDEMDSNLSGEESLAVSKALEVLSECVQIFAISHQVHIPAIAKCHILVYKDKQKSMLKILENKERVLEIARMVGGSENVESAINFAKEKLKVSE</sequence>
<dbReference type="PANTHER" id="PTHR11059">
    <property type="entry name" value="DNA REPAIR PROTEIN RECN"/>
    <property type="match status" value="1"/>
</dbReference>
<dbReference type="InterPro" id="IPR004604">
    <property type="entry name" value="DNA_recomb/repair_RecN"/>
</dbReference>